<evidence type="ECO:0000256" key="3">
    <source>
        <dbReference type="SAM" id="Phobius"/>
    </source>
</evidence>
<evidence type="ECO:0000313" key="5">
    <source>
        <dbReference type="EMBL" id="CDW86454.1"/>
    </source>
</evidence>
<dbReference type="GO" id="GO:0016192">
    <property type="term" value="P:vesicle-mediated transport"/>
    <property type="evidence" value="ECO:0007669"/>
    <property type="project" value="InterPro"/>
</dbReference>
<dbReference type="OrthoDB" id="284000at2759"/>
<gene>
    <name evidence="5" type="primary">Contig3110.g3329</name>
    <name evidence="5" type="ORF">STYLEM_15549</name>
</gene>
<dbReference type="Gene3D" id="1.20.5.110">
    <property type="match status" value="1"/>
</dbReference>
<dbReference type="SUPFAM" id="SSF58038">
    <property type="entry name" value="SNARE fusion complex"/>
    <property type="match status" value="1"/>
</dbReference>
<keyword evidence="1" id="KW-0653">Protein transport</keyword>
<accession>A0A078AWD3</accession>
<dbReference type="PRINTS" id="PR00219">
    <property type="entry name" value="SYNAPTOBREVN"/>
</dbReference>
<dbReference type="Pfam" id="PF00957">
    <property type="entry name" value="Synaptobrevin"/>
    <property type="match status" value="1"/>
</dbReference>
<dbReference type="PROSITE" id="PS50892">
    <property type="entry name" value="V_SNARE"/>
    <property type="match status" value="1"/>
</dbReference>
<evidence type="ECO:0000259" key="4">
    <source>
        <dbReference type="PROSITE" id="PS50892"/>
    </source>
</evidence>
<protein>
    <submittedName>
        <fullName evidence="5">R-snare vamp72-family</fullName>
    </submittedName>
</protein>
<keyword evidence="6" id="KW-1185">Reference proteome</keyword>
<dbReference type="InParanoid" id="A0A078AWD3"/>
<dbReference type="GO" id="GO:0016020">
    <property type="term" value="C:membrane"/>
    <property type="evidence" value="ECO:0007669"/>
    <property type="project" value="InterPro"/>
</dbReference>
<dbReference type="InterPro" id="IPR042855">
    <property type="entry name" value="V_SNARE_CC"/>
</dbReference>
<feature type="domain" description="V-SNARE coiled-coil homology" evidence="4">
    <location>
        <begin position="89"/>
        <end position="149"/>
    </location>
</feature>
<dbReference type="InterPro" id="IPR051097">
    <property type="entry name" value="Synaptobrevin-like_transport"/>
</dbReference>
<evidence type="ECO:0000256" key="1">
    <source>
        <dbReference type="ARBA" id="ARBA00022927"/>
    </source>
</evidence>
<dbReference type="AlphaFoldDB" id="A0A078AWD3"/>
<dbReference type="Proteomes" id="UP000039865">
    <property type="component" value="Unassembled WGS sequence"/>
</dbReference>
<reference evidence="5 6" key="1">
    <citation type="submission" date="2014-06" db="EMBL/GenBank/DDBJ databases">
        <authorList>
            <person name="Swart Estienne"/>
        </authorList>
    </citation>
    <scope>NUCLEOTIDE SEQUENCE [LARGE SCALE GENOMIC DNA]</scope>
    <source>
        <strain evidence="5 6">130c</strain>
    </source>
</reference>
<organism evidence="5 6">
    <name type="scientific">Stylonychia lemnae</name>
    <name type="common">Ciliate</name>
    <dbReference type="NCBI Taxonomy" id="5949"/>
    <lineage>
        <taxon>Eukaryota</taxon>
        <taxon>Sar</taxon>
        <taxon>Alveolata</taxon>
        <taxon>Ciliophora</taxon>
        <taxon>Intramacronucleata</taxon>
        <taxon>Spirotrichea</taxon>
        <taxon>Stichotrichia</taxon>
        <taxon>Sporadotrichida</taxon>
        <taxon>Oxytrichidae</taxon>
        <taxon>Stylonychinae</taxon>
        <taxon>Stylonychia</taxon>
    </lineage>
</organism>
<dbReference type="InterPro" id="IPR011012">
    <property type="entry name" value="Longin-like_dom_sf"/>
</dbReference>
<evidence type="ECO:0000256" key="2">
    <source>
        <dbReference type="PROSITE-ProRule" id="PRU00290"/>
    </source>
</evidence>
<name>A0A078AWD3_STYLE</name>
<dbReference type="InterPro" id="IPR001388">
    <property type="entry name" value="Synaptobrevin-like"/>
</dbReference>
<keyword evidence="2" id="KW-0175">Coiled coil</keyword>
<dbReference type="OMA" id="RVNDHQL"/>
<dbReference type="EMBL" id="CCKQ01014660">
    <property type="protein sequence ID" value="CDW86454.1"/>
    <property type="molecule type" value="Genomic_DNA"/>
</dbReference>
<keyword evidence="3" id="KW-0472">Membrane</keyword>
<keyword evidence="3" id="KW-1133">Transmembrane helix</keyword>
<dbReference type="PANTHER" id="PTHR21136:SF168">
    <property type="entry name" value="VESICLE-ASSOCIATED MEMBRANE PROTEIN 9"/>
    <property type="match status" value="1"/>
</dbReference>
<dbReference type="Gene3D" id="3.30.450.50">
    <property type="entry name" value="Longin domain"/>
    <property type="match status" value="1"/>
</dbReference>
<evidence type="ECO:0000313" key="6">
    <source>
        <dbReference type="Proteomes" id="UP000039865"/>
    </source>
</evidence>
<dbReference type="PANTHER" id="PTHR21136">
    <property type="entry name" value="SNARE PROTEINS"/>
    <property type="match status" value="1"/>
</dbReference>
<sequence length="173" mass="20384">MDQRQKSEYQGFSWHSLQDQNSIVYFAVTHKDFPDDICSRFLKQITNQLYQNEADFKKDPQNVISLSQNARISIHELHSKYQDHKNLDKTIVAQSTLEKVTGMMKQNIGKIIDNRNEFNDLENKSGNLKDTASRFRMNSAKLEQQAKWRNLRMKLIILAMIVLLTITIFWLVY</sequence>
<dbReference type="GO" id="GO:0015031">
    <property type="term" value="P:protein transport"/>
    <property type="evidence" value="ECO:0007669"/>
    <property type="project" value="UniProtKB-KW"/>
</dbReference>
<proteinExistence type="predicted"/>
<keyword evidence="1" id="KW-0813">Transport</keyword>
<dbReference type="SUPFAM" id="SSF64356">
    <property type="entry name" value="SNARE-like"/>
    <property type="match status" value="1"/>
</dbReference>
<keyword evidence="3" id="KW-0812">Transmembrane</keyword>
<feature type="transmembrane region" description="Helical" evidence="3">
    <location>
        <begin position="155"/>
        <end position="172"/>
    </location>
</feature>